<dbReference type="SMART" id="SM00466">
    <property type="entry name" value="SRA"/>
    <property type="match status" value="1"/>
</dbReference>
<dbReference type="AlphaFoldDB" id="A0A3N4HI83"/>
<dbReference type="Pfam" id="PF02182">
    <property type="entry name" value="SAD_SRA"/>
    <property type="match status" value="1"/>
</dbReference>
<dbReference type="PROSITE" id="PS51015">
    <property type="entry name" value="YDG"/>
    <property type="match status" value="1"/>
</dbReference>
<dbReference type="InterPro" id="IPR015947">
    <property type="entry name" value="PUA-like_sf"/>
</dbReference>
<keyword evidence="6" id="KW-1185">Reference proteome</keyword>
<dbReference type="PANTHER" id="PTHR14140:SF27">
    <property type="entry name" value="OS04G0289800 PROTEIN"/>
    <property type="match status" value="1"/>
</dbReference>
<dbReference type="STRING" id="1160509.A0A3N4HI83"/>
<feature type="compositionally biased region" description="Basic and acidic residues" evidence="3">
    <location>
        <begin position="409"/>
        <end position="418"/>
    </location>
</feature>
<protein>
    <recommendedName>
        <fullName evidence="4">YDG domain-containing protein</fullName>
    </recommendedName>
</protein>
<dbReference type="PANTHER" id="PTHR14140">
    <property type="entry name" value="E3 UBIQUITIN-PROTEIN LIGASE UHRF-RELATED"/>
    <property type="match status" value="1"/>
</dbReference>
<dbReference type="Proteomes" id="UP000275078">
    <property type="component" value="Unassembled WGS sequence"/>
</dbReference>
<keyword evidence="1 2" id="KW-0539">Nucleus</keyword>
<dbReference type="GO" id="GO:0044027">
    <property type="term" value="P:negative regulation of gene expression via chromosomal CpG island methylation"/>
    <property type="evidence" value="ECO:0007669"/>
    <property type="project" value="TreeGrafter"/>
</dbReference>
<dbReference type="InterPro" id="IPR045134">
    <property type="entry name" value="UHRF1/2-like"/>
</dbReference>
<name>A0A3N4HI83_ASCIM</name>
<evidence type="ECO:0000313" key="5">
    <source>
        <dbReference type="EMBL" id="RPA72428.1"/>
    </source>
</evidence>
<feature type="region of interest" description="Disordered" evidence="3">
    <location>
        <begin position="453"/>
        <end position="488"/>
    </location>
</feature>
<comment type="subcellular location">
    <subcellularLocation>
        <location evidence="2">Nucleus</location>
    </subcellularLocation>
</comment>
<evidence type="ECO:0000256" key="3">
    <source>
        <dbReference type="SAM" id="MobiDB-lite"/>
    </source>
</evidence>
<reference evidence="5 6" key="1">
    <citation type="journal article" date="2018" name="Nat. Ecol. Evol.">
        <title>Pezizomycetes genomes reveal the molecular basis of ectomycorrhizal truffle lifestyle.</title>
        <authorList>
            <person name="Murat C."/>
            <person name="Payen T."/>
            <person name="Noel B."/>
            <person name="Kuo A."/>
            <person name="Morin E."/>
            <person name="Chen J."/>
            <person name="Kohler A."/>
            <person name="Krizsan K."/>
            <person name="Balestrini R."/>
            <person name="Da Silva C."/>
            <person name="Montanini B."/>
            <person name="Hainaut M."/>
            <person name="Levati E."/>
            <person name="Barry K.W."/>
            <person name="Belfiori B."/>
            <person name="Cichocki N."/>
            <person name="Clum A."/>
            <person name="Dockter R.B."/>
            <person name="Fauchery L."/>
            <person name="Guy J."/>
            <person name="Iotti M."/>
            <person name="Le Tacon F."/>
            <person name="Lindquist E.A."/>
            <person name="Lipzen A."/>
            <person name="Malagnac F."/>
            <person name="Mello A."/>
            <person name="Molinier V."/>
            <person name="Miyauchi S."/>
            <person name="Poulain J."/>
            <person name="Riccioni C."/>
            <person name="Rubini A."/>
            <person name="Sitrit Y."/>
            <person name="Splivallo R."/>
            <person name="Traeger S."/>
            <person name="Wang M."/>
            <person name="Zifcakova L."/>
            <person name="Wipf D."/>
            <person name="Zambonelli A."/>
            <person name="Paolocci F."/>
            <person name="Nowrousian M."/>
            <person name="Ottonello S."/>
            <person name="Baldrian P."/>
            <person name="Spatafora J.W."/>
            <person name="Henrissat B."/>
            <person name="Nagy L.G."/>
            <person name="Aury J.M."/>
            <person name="Wincker P."/>
            <person name="Grigoriev I.V."/>
            <person name="Bonfante P."/>
            <person name="Martin F.M."/>
        </authorList>
    </citation>
    <scope>NUCLEOTIDE SEQUENCE [LARGE SCALE GENOMIC DNA]</scope>
    <source>
        <strain evidence="5 6">RN42</strain>
    </source>
</reference>
<feature type="compositionally biased region" description="Low complexity" evidence="3">
    <location>
        <begin position="40"/>
        <end position="55"/>
    </location>
</feature>
<dbReference type="InterPro" id="IPR003105">
    <property type="entry name" value="SRA_YDG"/>
</dbReference>
<feature type="domain" description="YDG" evidence="4">
    <location>
        <begin position="214"/>
        <end position="363"/>
    </location>
</feature>
<dbReference type="Gene3D" id="2.30.280.10">
    <property type="entry name" value="SRA-YDG"/>
    <property type="match status" value="1"/>
</dbReference>
<evidence type="ECO:0000256" key="1">
    <source>
        <dbReference type="ARBA" id="ARBA00023242"/>
    </source>
</evidence>
<organism evidence="5 6">
    <name type="scientific">Ascobolus immersus RN42</name>
    <dbReference type="NCBI Taxonomy" id="1160509"/>
    <lineage>
        <taxon>Eukaryota</taxon>
        <taxon>Fungi</taxon>
        <taxon>Dikarya</taxon>
        <taxon>Ascomycota</taxon>
        <taxon>Pezizomycotina</taxon>
        <taxon>Pezizomycetes</taxon>
        <taxon>Pezizales</taxon>
        <taxon>Ascobolaceae</taxon>
        <taxon>Ascobolus</taxon>
    </lineage>
</organism>
<evidence type="ECO:0000313" key="6">
    <source>
        <dbReference type="Proteomes" id="UP000275078"/>
    </source>
</evidence>
<proteinExistence type="predicted"/>
<accession>A0A3N4HI83</accession>
<evidence type="ECO:0000256" key="2">
    <source>
        <dbReference type="PROSITE-ProRule" id="PRU00358"/>
    </source>
</evidence>
<dbReference type="SUPFAM" id="SSF88697">
    <property type="entry name" value="PUA domain-like"/>
    <property type="match status" value="1"/>
</dbReference>
<dbReference type="GO" id="GO:0016567">
    <property type="term" value="P:protein ubiquitination"/>
    <property type="evidence" value="ECO:0007669"/>
    <property type="project" value="TreeGrafter"/>
</dbReference>
<gene>
    <name evidence="5" type="ORF">BJ508DRAFT_419470</name>
</gene>
<dbReference type="InterPro" id="IPR036987">
    <property type="entry name" value="SRA-YDG_sf"/>
</dbReference>
<dbReference type="GO" id="GO:0061630">
    <property type="term" value="F:ubiquitin protein ligase activity"/>
    <property type="evidence" value="ECO:0007669"/>
    <property type="project" value="TreeGrafter"/>
</dbReference>
<sequence length="616" mass="67720">MDQMPPEGTPPATTQQKMRFPGLGTQRFPGLGGTQRRRSSTSISPTPTPGPSNTGQAGPSPSRKSHSPSETPQPPPRRPRPRTAPSATELARRAALRTIRRAASNIIANPVPTDLATLNDLADTLALHYNTSNFTLLSTTLDHLLWALTPSAEALEQSTLPPILTAILSNPQSHTHPTFTLCTTLITNLLNRWTTTHSPFHTTHFPTKTPCLPGAPPSILPSDCFPNLTDCLTAGLHGSQAGGIHGSSQYGAYSICINHSSAYADIDIDRGTSAWYSGTANPAGVPARAPTRNTQLLITACATGNPIRVIRGHRGRSVYAPLVGFRYDGLYRVTKAEHLGNYNYRFLVERCEGQVPFEVCLARPMQKEAAVLEWCREERGRRVREGRARNGGLMRDGDRAARTPPPRDNGGEADVKDEPQDEVMGGTQDDDEIMAGTQEEDDQLLREMEAALAEPDEQEKDPSPAPQTEQKIKPEPITPPRTNPDDWLDAFLASQFNASTPSAPEIIDLTTLPDAPKIKPEPPSYSFPAFPATPKRQIYIDLTKDEVPQKRRVLRKPVVLEGVAYDEFETEVLNREALRMAREAREGTEVVDLTRDDKVRVKMEAPGWWKREFGEG</sequence>
<feature type="region of interest" description="Disordered" evidence="3">
    <location>
        <begin position="386"/>
        <end position="434"/>
    </location>
</feature>
<dbReference type="EMBL" id="ML119862">
    <property type="protein sequence ID" value="RPA72428.1"/>
    <property type="molecule type" value="Genomic_DNA"/>
</dbReference>
<feature type="region of interest" description="Disordered" evidence="3">
    <location>
        <begin position="1"/>
        <end position="90"/>
    </location>
</feature>
<dbReference type="GO" id="GO:0005634">
    <property type="term" value="C:nucleus"/>
    <property type="evidence" value="ECO:0007669"/>
    <property type="project" value="UniProtKB-SubCell"/>
</dbReference>
<evidence type="ECO:0000259" key="4">
    <source>
        <dbReference type="PROSITE" id="PS51015"/>
    </source>
</evidence>
<dbReference type="OrthoDB" id="2270193at2759"/>